<comment type="subcellular location">
    <subcellularLocation>
        <location evidence="1">Nucleus</location>
    </subcellularLocation>
</comment>
<feature type="compositionally biased region" description="Basic and acidic residues" evidence="10">
    <location>
        <begin position="552"/>
        <end position="563"/>
    </location>
</feature>
<dbReference type="InterPro" id="IPR011990">
    <property type="entry name" value="TPR-like_helical_dom_sf"/>
</dbReference>
<dbReference type="InterPro" id="IPR035979">
    <property type="entry name" value="RBD_domain_sf"/>
</dbReference>
<evidence type="ECO:0000256" key="6">
    <source>
        <dbReference type="ARBA" id="ARBA00023242"/>
    </source>
</evidence>
<dbReference type="SMART" id="SM00386">
    <property type="entry name" value="HAT"/>
    <property type="match status" value="4"/>
</dbReference>
<feature type="domain" description="RRM" evidence="11">
    <location>
        <begin position="855"/>
        <end position="928"/>
    </location>
</feature>
<evidence type="ECO:0000259" key="11">
    <source>
        <dbReference type="PROSITE" id="PS50102"/>
    </source>
</evidence>
<feature type="domain" description="RRM" evidence="11">
    <location>
        <begin position="647"/>
        <end position="724"/>
    </location>
</feature>
<reference evidence="12 13" key="1">
    <citation type="submission" date="2016-03" db="EMBL/GenBank/DDBJ databases">
        <authorList>
            <person name="Ploux O."/>
        </authorList>
    </citation>
    <scope>NUCLEOTIDE SEQUENCE [LARGE SCALE GENOMIC DNA]</scope>
    <source>
        <strain evidence="12 13">UAMH 11012</strain>
    </source>
</reference>
<gene>
    <name evidence="12" type="ORF">PAC_10439</name>
</gene>
<dbReference type="SUPFAM" id="SSF54928">
    <property type="entry name" value="RNA-binding domain, RBD"/>
    <property type="match status" value="3"/>
</dbReference>
<dbReference type="InterPro" id="IPR031766">
    <property type="entry name" value="RRM_occluded"/>
</dbReference>
<feature type="region of interest" description="Disordered" evidence="10">
    <location>
        <begin position="940"/>
        <end position="1025"/>
    </location>
</feature>
<feature type="region of interest" description="Disordered" evidence="10">
    <location>
        <begin position="819"/>
        <end position="851"/>
    </location>
</feature>
<dbReference type="CDD" id="cd00590">
    <property type="entry name" value="RRM_SF"/>
    <property type="match status" value="1"/>
</dbReference>
<evidence type="ECO:0000256" key="1">
    <source>
        <dbReference type="ARBA" id="ARBA00004123"/>
    </source>
</evidence>
<dbReference type="InterPro" id="IPR003107">
    <property type="entry name" value="HAT"/>
</dbReference>
<dbReference type="GO" id="GO:0003723">
    <property type="term" value="F:RNA binding"/>
    <property type="evidence" value="ECO:0007669"/>
    <property type="project" value="UniProtKB-UniRule"/>
</dbReference>
<dbReference type="Gene3D" id="3.30.70.330">
    <property type="match status" value="4"/>
</dbReference>
<dbReference type="SUPFAM" id="SSF48452">
    <property type="entry name" value="TPR-like"/>
    <property type="match status" value="1"/>
</dbReference>
<dbReference type="FunFam" id="3.30.70.330:FF:000523">
    <property type="entry name" value="Pre-mRNA splicing factor (Prp24), putative"/>
    <property type="match status" value="1"/>
</dbReference>
<evidence type="ECO:0000256" key="4">
    <source>
        <dbReference type="ARBA" id="ARBA00022884"/>
    </source>
</evidence>
<dbReference type="FunFam" id="3.30.70.330:FF:000365">
    <property type="entry name" value="U4/U6 snRNA-associated-splicing factor PRP24"/>
    <property type="match status" value="1"/>
</dbReference>
<keyword evidence="3" id="KW-0677">Repeat</keyword>
<dbReference type="STRING" id="576137.A0A1L7X6A1"/>
<evidence type="ECO:0000256" key="3">
    <source>
        <dbReference type="ARBA" id="ARBA00022737"/>
    </source>
</evidence>
<dbReference type="Pfam" id="PF00076">
    <property type="entry name" value="RRM_1"/>
    <property type="match status" value="3"/>
</dbReference>
<keyword evidence="5" id="KW-0508">mRNA splicing</keyword>
<feature type="compositionally biased region" description="Basic and acidic residues" evidence="10">
    <location>
        <begin position="1004"/>
        <end position="1013"/>
    </location>
</feature>
<dbReference type="PANTHER" id="PTHR24012">
    <property type="entry name" value="RNA BINDING PROTEIN"/>
    <property type="match status" value="1"/>
</dbReference>
<keyword evidence="2" id="KW-0507">mRNA processing</keyword>
<evidence type="ECO:0000313" key="12">
    <source>
        <dbReference type="EMBL" id="CZR60543.1"/>
    </source>
</evidence>
<feature type="region of interest" description="Disordered" evidence="10">
    <location>
        <begin position="511"/>
        <end position="563"/>
    </location>
</feature>
<name>A0A1L7X6A1_9HELO</name>
<organism evidence="12 13">
    <name type="scientific">Phialocephala subalpina</name>
    <dbReference type="NCBI Taxonomy" id="576137"/>
    <lineage>
        <taxon>Eukaryota</taxon>
        <taxon>Fungi</taxon>
        <taxon>Dikarya</taxon>
        <taxon>Ascomycota</taxon>
        <taxon>Pezizomycotina</taxon>
        <taxon>Leotiomycetes</taxon>
        <taxon>Helotiales</taxon>
        <taxon>Mollisiaceae</taxon>
        <taxon>Phialocephala</taxon>
        <taxon>Phialocephala fortinii species complex</taxon>
    </lineage>
</organism>
<dbReference type="InterPro" id="IPR000504">
    <property type="entry name" value="RRM_dom"/>
</dbReference>
<dbReference type="SMART" id="SM00360">
    <property type="entry name" value="RRM"/>
    <property type="match status" value="4"/>
</dbReference>
<feature type="domain" description="RRM" evidence="11">
    <location>
        <begin position="571"/>
        <end position="646"/>
    </location>
</feature>
<evidence type="ECO:0000256" key="10">
    <source>
        <dbReference type="SAM" id="MobiDB-lite"/>
    </source>
</evidence>
<dbReference type="GO" id="GO:0006397">
    <property type="term" value="P:mRNA processing"/>
    <property type="evidence" value="ECO:0007669"/>
    <property type="project" value="UniProtKB-KW"/>
</dbReference>
<feature type="compositionally biased region" description="Polar residues" evidence="10">
    <location>
        <begin position="819"/>
        <end position="830"/>
    </location>
</feature>
<proteinExistence type="predicted"/>
<dbReference type="GO" id="GO:0005688">
    <property type="term" value="C:U6 snRNP"/>
    <property type="evidence" value="ECO:0007669"/>
    <property type="project" value="UniProtKB-ARBA"/>
</dbReference>
<dbReference type="OrthoDB" id="360390at2759"/>
<evidence type="ECO:0000256" key="8">
    <source>
        <dbReference type="ARBA" id="ARBA00093627"/>
    </source>
</evidence>
<sequence>MSDPVGEDGWLALVDEASRTAGDLEQRIGVVELYKRAIAAEPWSNKLWLAYCEWVWSLYTDCQNGDAGWPEDEQQVGQELFPLEMALDVWTQGAQATQYRLNDSHELWNRWMSIELGQLPDPPNQQSLERVRNLFLDRLQIPHANWDETSQMFSTFISKYDQASYESTMVQVTKLAKDAKDIYEHREKHELKLRQAINSGDSEAVKQEMKSYLHWEHGQAIKKTKKGAPASLLILCVALYERALCSTSLGSDPHLWEEYVVFLSDTKADVPDAQLPAILPVMQRATNHCPWSGTLWARYILYAESEDLPFSTMEQIKHAATNTRELDRDGMASVVEFYIAWSGYLTRLAMVAGANDENIDVADMGLPTALEDVQQWGKRRHGGEWKGDPMFRIERLIIQHLTQKNHIDGAREFWRKLVKTHNRSYDFWEQYYLWEMSIRHPTGAPKLATSVLVQAVNTKGLDWPERMLEICIRHCQIYEDVDTLLKMMSVVHQKRITVAKQREAEAVLYAQQQQPMEASRDVPVEEGESPSGATKRKRESEEVDGAAKKKMKSVDQDALREQHLKRDRENTTVLVTNLPREVAQPKVRQYFKEYGHINSITVKSESDKLSSTALIEFRTPEEARSALLRDAKYFVDKQISVVPGTGLTLFVTNFPPTADDAYLHNLFKDCGEIFSIRWPSLKANTHRRFCYLSFKTAEAAAAATQLHGKSLGGFYKLSAQYSDPANKKDREGAMADGRELHFTGLDFTITEAELEKVFSKYGKVEKCRILRDPSGESKGAGFVSFETKEQATAALELDSTKLKARILKVELSVGKNFKPTATTGKASSMSPAPEGQSATSPSPGPAAPKDDARNRTMAILDVPDTVNDSRIRAIAEPYGEIVKLSLRLDHQGAIVEYSDAAAAGKAALGLAGYEIVPGRMLRTGGLRDLFAEKEEVKTDKIQIGGGGKKPAAAAGSGFMQPAPPIRRPGTGSRGGLGQKRGLGFSKASAPAPLSAGEGVNGQNGEEKKPKSNADFKAMFVRGGTE</sequence>
<dbReference type="InterPro" id="IPR012677">
    <property type="entry name" value="Nucleotide-bd_a/b_plait_sf"/>
</dbReference>
<dbReference type="Gene3D" id="1.25.40.10">
    <property type="entry name" value="Tetratricopeptide repeat domain"/>
    <property type="match status" value="2"/>
</dbReference>
<dbReference type="Proteomes" id="UP000184330">
    <property type="component" value="Unassembled WGS sequence"/>
</dbReference>
<protein>
    <recommendedName>
        <fullName evidence="8">U4/U6 snRNA-associated-splicing factor PRP24</fullName>
    </recommendedName>
</protein>
<dbReference type="PROSITE" id="PS50102">
    <property type="entry name" value="RRM"/>
    <property type="match status" value="4"/>
</dbReference>
<evidence type="ECO:0000256" key="7">
    <source>
        <dbReference type="ARBA" id="ARBA00093374"/>
    </source>
</evidence>
<evidence type="ECO:0000256" key="2">
    <source>
        <dbReference type="ARBA" id="ARBA00022664"/>
    </source>
</evidence>
<accession>A0A1L7X6A1</accession>
<dbReference type="EMBL" id="FJOG01000016">
    <property type="protein sequence ID" value="CZR60543.1"/>
    <property type="molecule type" value="Genomic_DNA"/>
</dbReference>
<dbReference type="GO" id="GO:0008380">
    <property type="term" value="P:RNA splicing"/>
    <property type="evidence" value="ECO:0007669"/>
    <property type="project" value="UniProtKB-KW"/>
</dbReference>
<evidence type="ECO:0000256" key="5">
    <source>
        <dbReference type="ARBA" id="ARBA00023187"/>
    </source>
</evidence>
<feature type="compositionally biased region" description="Gly residues" evidence="10">
    <location>
        <begin position="971"/>
        <end position="980"/>
    </location>
</feature>
<evidence type="ECO:0000313" key="13">
    <source>
        <dbReference type="Proteomes" id="UP000184330"/>
    </source>
</evidence>
<keyword evidence="13" id="KW-1185">Reference proteome</keyword>
<dbReference type="AlphaFoldDB" id="A0A1L7X6A1"/>
<keyword evidence="6" id="KW-0539">Nucleus</keyword>
<comment type="function">
    <text evidence="7">Functions as a recycling factor of the spliceosome, a machinery that forms on each precursor-messenger RNA (pre-mRNA) and catalyzes the removal of introns. Chaperones the re-annealing of U4 and U6 snRNAs (small nuclear RNAs) released from previous rounds of splicing, an initial step in reforming the U4/U6-U5 tri-snRNP (small nuclear ribonucleoprotein) that can reassemble into another spliceosome complex; this step involves binding U6 and facilitating the unwinding of the U6 internal stem loop, followed by base-pairing of U6 to U4.</text>
</comment>
<feature type="domain" description="RRM" evidence="11">
    <location>
        <begin position="738"/>
        <end position="814"/>
    </location>
</feature>
<keyword evidence="4 9" id="KW-0694">RNA-binding</keyword>
<dbReference type="Pfam" id="PF16842">
    <property type="entry name" value="RRM_occluded"/>
    <property type="match status" value="1"/>
</dbReference>
<evidence type="ECO:0000256" key="9">
    <source>
        <dbReference type="PROSITE-ProRule" id="PRU00176"/>
    </source>
</evidence>